<keyword evidence="1" id="KW-0812">Transmembrane</keyword>
<gene>
    <name evidence="2" type="ORF">ASPFODRAFT_415299</name>
</gene>
<dbReference type="Proteomes" id="UP000184063">
    <property type="component" value="Unassembled WGS sequence"/>
</dbReference>
<reference evidence="3" key="1">
    <citation type="journal article" date="2017" name="Genome Biol.">
        <title>Comparative genomics reveals high biological diversity and specific adaptations in the industrially and medically important fungal genus Aspergillus.</title>
        <authorList>
            <person name="de Vries R.P."/>
            <person name="Riley R."/>
            <person name="Wiebenga A."/>
            <person name="Aguilar-Osorio G."/>
            <person name="Amillis S."/>
            <person name="Uchima C.A."/>
            <person name="Anderluh G."/>
            <person name="Asadollahi M."/>
            <person name="Askin M."/>
            <person name="Barry K."/>
            <person name="Battaglia E."/>
            <person name="Bayram O."/>
            <person name="Benocci T."/>
            <person name="Braus-Stromeyer S.A."/>
            <person name="Caldana C."/>
            <person name="Canovas D."/>
            <person name="Cerqueira G.C."/>
            <person name="Chen F."/>
            <person name="Chen W."/>
            <person name="Choi C."/>
            <person name="Clum A."/>
            <person name="Dos Santos R.A."/>
            <person name="Damasio A.R."/>
            <person name="Diallinas G."/>
            <person name="Emri T."/>
            <person name="Fekete E."/>
            <person name="Flipphi M."/>
            <person name="Freyberg S."/>
            <person name="Gallo A."/>
            <person name="Gournas C."/>
            <person name="Habgood R."/>
            <person name="Hainaut M."/>
            <person name="Harispe M.L."/>
            <person name="Henrissat B."/>
            <person name="Hilden K.S."/>
            <person name="Hope R."/>
            <person name="Hossain A."/>
            <person name="Karabika E."/>
            <person name="Karaffa L."/>
            <person name="Karanyi Z."/>
            <person name="Krasevec N."/>
            <person name="Kuo A."/>
            <person name="Kusch H."/>
            <person name="LaButti K."/>
            <person name="Lagendijk E.L."/>
            <person name="Lapidus A."/>
            <person name="Levasseur A."/>
            <person name="Lindquist E."/>
            <person name="Lipzen A."/>
            <person name="Logrieco A.F."/>
            <person name="MacCabe A."/>
            <person name="Maekelae M.R."/>
            <person name="Malavazi I."/>
            <person name="Melin P."/>
            <person name="Meyer V."/>
            <person name="Mielnichuk N."/>
            <person name="Miskei M."/>
            <person name="Molnar A.P."/>
            <person name="Mule G."/>
            <person name="Ngan C.Y."/>
            <person name="Orejas M."/>
            <person name="Orosz E."/>
            <person name="Ouedraogo J.P."/>
            <person name="Overkamp K.M."/>
            <person name="Park H.-S."/>
            <person name="Perrone G."/>
            <person name="Piumi F."/>
            <person name="Punt P.J."/>
            <person name="Ram A.F."/>
            <person name="Ramon A."/>
            <person name="Rauscher S."/>
            <person name="Record E."/>
            <person name="Riano-Pachon D.M."/>
            <person name="Robert V."/>
            <person name="Roehrig J."/>
            <person name="Ruller R."/>
            <person name="Salamov A."/>
            <person name="Salih N.S."/>
            <person name="Samson R.A."/>
            <person name="Sandor E."/>
            <person name="Sanguinetti M."/>
            <person name="Schuetze T."/>
            <person name="Sepcic K."/>
            <person name="Shelest E."/>
            <person name="Sherlock G."/>
            <person name="Sophianopoulou V."/>
            <person name="Squina F.M."/>
            <person name="Sun H."/>
            <person name="Susca A."/>
            <person name="Todd R.B."/>
            <person name="Tsang A."/>
            <person name="Unkles S.E."/>
            <person name="van de Wiele N."/>
            <person name="van Rossen-Uffink D."/>
            <person name="Oliveira J.V."/>
            <person name="Vesth T.C."/>
            <person name="Visser J."/>
            <person name="Yu J.-H."/>
            <person name="Zhou M."/>
            <person name="Andersen M.R."/>
            <person name="Archer D.B."/>
            <person name="Baker S.E."/>
            <person name="Benoit I."/>
            <person name="Brakhage A.A."/>
            <person name="Braus G.H."/>
            <person name="Fischer R."/>
            <person name="Frisvad J.C."/>
            <person name="Goldman G.H."/>
            <person name="Houbraken J."/>
            <person name="Oakley B."/>
            <person name="Pocsi I."/>
            <person name="Scazzocchio C."/>
            <person name="Seiboth B."/>
            <person name="vanKuyk P.A."/>
            <person name="Wortman J."/>
            <person name="Dyer P.S."/>
            <person name="Grigoriev I.V."/>
        </authorList>
    </citation>
    <scope>NUCLEOTIDE SEQUENCE [LARGE SCALE GENOMIC DNA]</scope>
    <source>
        <strain evidence="3">CBS 106.47</strain>
    </source>
</reference>
<dbReference type="EMBL" id="KV878237">
    <property type="protein sequence ID" value="OJZ90279.1"/>
    <property type="molecule type" value="Genomic_DNA"/>
</dbReference>
<evidence type="ECO:0000313" key="3">
    <source>
        <dbReference type="Proteomes" id="UP000184063"/>
    </source>
</evidence>
<organism evidence="2 3">
    <name type="scientific">Aspergillus luchuensis (strain CBS 106.47)</name>
    <dbReference type="NCBI Taxonomy" id="1137211"/>
    <lineage>
        <taxon>Eukaryota</taxon>
        <taxon>Fungi</taxon>
        <taxon>Dikarya</taxon>
        <taxon>Ascomycota</taxon>
        <taxon>Pezizomycotina</taxon>
        <taxon>Eurotiomycetes</taxon>
        <taxon>Eurotiomycetidae</taxon>
        <taxon>Eurotiales</taxon>
        <taxon>Aspergillaceae</taxon>
        <taxon>Aspergillus</taxon>
        <taxon>Aspergillus subgen. Circumdati</taxon>
    </lineage>
</organism>
<feature type="transmembrane region" description="Helical" evidence="1">
    <location>
        <begin position="6"/>
        <end position="22"/>
    </location>
</feature>
<protein>
    <submittedName>
        <fullName evidence="2">Uncharacterized protein</fullName>
    </submittedName>
</protein>
<evidence type="ECO:0000256" key="1">
    <source>
        <dbReference type="SAM" id="Phobius"/>
    </source>
</evidence>
<accession>A0A1M3TTY6</accession>
<keyword evidence="1" id="KW-1133">Transmembrane helix</keyword>
<dbReference type="VEuPathDB" id="FungiDB:ASPFODRAFT_415299"/>
<sequence length="156" mass="17308">MTWIPLGWIALHVCIIAILVSTTKRRSIGGLSCLRCPVTTTTTGQTVPPDSPPSRPPFSFPCSLILPSSFIPNHTWYSCHCRSVCLDRHLHPPVAIPRSPLPHTPHAITAINTINSHGTWPSRNFAMSIISIIPRWREKNCPDDIRNEQSSVSLVC</sequence>
<proteinExistence type="predicted"/>
<name>A0A1M3TTY6_ASPLC</name>
<evidence type="ECO:0000313" key="2">
    <source>
        <dbReference type="EMBL" id="OJZ90279.1"/>
    </source>
</evidence>
<keyword evidence="1" id="KW-0472">Membrane</keyword>
<dbReference type="AlphaFoldDB" id="A0A1M3TTY6"/>